<dbReference type="SUPFAM" id="SSF52047">
    <property type="entry name" value="RNI-like"/>
    <property type="match status" value="1"/>
</dbReference>
<evidence type="ECO:0000313" key="1">
    <source>
        <dbReference type="EMBL" id="KAJ7620980.1"/>
    </source>
</evidence>
<dbReference type="Proteomes" id="UP001221142">
    <property type="component" value="Unassembled WGS sequence"/>
</dbReference>
<name>A0AAD7BGY5_9AGAR</name>
<comment type="caution">
    <text evidence="1">The sequence shown here is derived from an EMBL/GenBank/DDBJ whole genome shotgun (WGS) entry which is preliminary data.</text>
</comment>
<dbReference type="Gene3D" id="3.80.10.10">
    <property type="entry name" value="Ribonuclease Inhibitor"/>
    <property type="match status" value="1"/>
</dbReference>
<organism evidence="1 2">
    <name type="scientific">Roridomyces roridus</name>
    <dbReference type="NCBI Taxonomy" id="1738132"/>
    <lineage>
        <taxon>Eukaryota</taxon>
        <taxon>Fungi</taxon>
        <taxon>Dikarya</taxon>
        <taxon>Basidiomycota</taxon>
        <taxon>Agaricomycotina</taxon>
        <taxon>Agaricomycetes</taxon>
        <taxon>Agaricomycetidae</taxon>
        <taxon>Agaricales</taxon>
        <taxon>Marasmiineae</taxon>
        <taxon>Mycenaceae</taxon>
        <taxon>Roridomyces</taxon>
    </lineage>
</organism>
<dbReference type="EMBL" id="JARKIF010000016">
    <property type="protein sequence ID" value="KAJ7620980.1"/>
    <property type="molecule type" value="Genomic_DNA"/>
</dbReference>
<evidence type="ECO:0000313" key="2">
    <source>
        <dbReference type="Proteomes" id="UP001221142"/>
    </source>
</evidence>
<gene>
    <name evidence="1" type="ORF">FB45DRAFT_870757</name>
</gene>
<dbReference type="AlphaFoldDB" id="A0AAD7BGY5"/>
<protein>
    <recommendedName>
        <fullName evidence="3">F-box domain-containing protein</fullName>
    </recommendedName>
</protein>
<dbReference type="InterPro" id="IPR032675">
    <property type="entry name" value="LRR_dom_sf"/>
</dbReference>
<proteinExistence type="predicted"/>
<evidence type="ECO:0008006" key="3">
    <source>
        <dbReference type="Google" id="ProtNLM"/>
    </source>
</evidence>
<keyword evidence="2" id="KW-1185">Reference proteome</keyword>
<sequence length="359" mass="39868">MTRFPSELEDAVIDFCHSDRGTLATCGLVCRDWLPASRYHKFSSVSLTANNITGFLEITSASEAITHLVREVELCYCGPFPPEVVSVLMLLKRTARLSLHPLRDEVVRVASTSSLAVALASLQIVHLKFDFRSRFESLGQVIGCVCLCPQLESLEVGGSWMRGVEFEPCLPKGLHTLTLTCDLANFLTWLLTLDELPNIRKLNLQHIVRREIPAIVQYLEALGETLESLTLAFRDHGALADMFASRVDLAQNTNLREFALEGSAPGVLNAFIQLIPQLYLCKTVTATLCIRHGNYPQADQVVHAYPWETLDAILSDPERCGLERLSLAVIEPVSVAPQAQVLEYILDQLPLTRGRGIIF</sequence>
<reference evidence="1" key="1">
    <citation type="submission" date="2023-03" db="EMBL/GenBank/DDBJ databases">
        <title>Massive genome expansion in bonnet fungi (Mycena s.s.) driven by repeated elements and novel gene families across ecological guilds.</title>
        <authorList>
            <consortium name="Lawrence Berkeley National Laboratory"/>
            <person name="Harder C.B."/>
            <person name="Miyauchi S."/>
            <person name="Viragh M."/>
            <person name="Kuo A."/>
            <person name="Thoen E."/>
            <person name="Andreopoulos B."/>
            <person name="Lu D."/>
            <person name="Skrede I."/>
            <person name="Drula E."/>
            <person name="Henrissat B."/>
            <person name="Morin E."/>
            <person name="Kohler A."/>
            <person name="Barry K."/>
            <person name="LaButti K."/>
            <person name="Morin E."/>
            <person name="Salamov A."/>
            <person name="Lipzen A."/>
            <person name="Mereny Z."/>
            <person name="Hegedus B."/>
            <person name="Baldrian P."/>
            <person name="Stursova M."/>
            <person name="Weitz H."/>
            <person name="Taylor A."/>
            <person name="Grigoriev I.V."/>
            <person name="Nagy L.G."/>
            <person name="Martin F."/>
            <person name="Kauserud H."/>
        </authorList>
    </citation>
    <scope>NUCLEOTIDE SEQUENCE</scope>
    <source>
        <strain evidence="1">9284</strain>
    </source>
</reference>
<accession>A0AAD7BGY5</accession>